<accession>A0A1G2MV83</accession>
<dbReference type="Gene3D" id="3.40.50.150">
    <property type="entry name" value="Vaccinia Virus protein VP39"/>
    <property type="match status" value="1"/>
</dbReference>
<organism evidence="2 3">
    <name type="scientific">Candidatus Taylorbacteria bacterium RIFCSPHIGHO2_02_FULL_46_13</name>
    <dbReference type="NCBI Taxonomy" id="1802312"/>
    <lineage>
        <taxon>Bacteria</taxon>
        <taxon>Candidatus Tayloriibacteriota</taxon>
    </lineage>
</organism>
<dbReference type="InterPro" id="IPR050447">
    <property type="entry name" value="Erg6_SMT_methyltransf"/>
</dbReference>
<evidence type="ECO:0000313" key="2">
    <source>
        <dbReference type="EMBL" id="OHA26861.1"/>
    </source>
</evidence>
<name>A0A1G2MV83_9BACT</name>
<dbReference type="Pfam" id="PF13847">
    <property type="entry name" value="Methyltransf_31"/>
    <property type="match status" value="1"/>
</dbReference>
<dbReference type="PANTHER" id="PTHR44068:SF11">
    <property type="entry name" value="GERANYL DIPHOSPHATE 2-C-METHYLTRANSFERASE"/>
    <property type="match status" value="1"/>
</dbReference>
<dbReference type="STRING" id="1802312.A3C06_02350"/>
<reference evidence="2 3" key="1">
    <citation type="journal article" date="2016" name="Nat. Commun.">
        <title>Thousands of microbial genomes shed light on interconnected biogeochemical processes in an aquifer system.</title>
        <authorList>
            <person name="Anantharaman K."/>
            <person name="Brown C.T."/>
            <person name="Hug L.A."/>
            <person name="Sharon I."/>
            <person name="Castelle C.J."/>
            <person name="Probst A.J."/>
            <person name="Thomas B.C."/>
            <person name="Singh A."/>
            <person name="Wilkins M.J."/>
            <person name="Karaoz U."/>
            <person name="Brodie E.L."/>
            <person name="Williams K.H."/>
            <person name="Hubbard S.S."/>
            <person name="Banfield J.F."/>
        </authorList>
    </citation>
    <scope>NUCLEOTIDE SEQUENCE [LARGE SCALE GENOMIC DNA]</scope>
</reference>
<dbReference type="AlphaFoldDB" id="A0A1G2MV83"/>
<dbReference type="SUPFAM" id="SSF53335">
    <property type="entry name" value="S-adenosyl-L-methionine-dependent methyltransferases"/>
    <property type="match status" value="1"/>
</dbReference>
<dbReference type="Proteomes" id="UP000177565">
    <property type="component" value="Unassembled WGS sequence"/>
</dbReference>
<dbReference type="InterPro" id="IPR029063">
    <property type="entry name" value="SAM-dependent_MTases_sf"/>
</dbReference>
<comment type="caution">
    <text evidence="2">The sequence shown here is derived from an EMBL/GenBank/DDBJ whole genome shotgun (WGS) entry which is preliminary data.</text>
</comment>
<dbReference type="CDD" id="cd02440">
    <property type="entry name" value="AdoMet_MTases"/>
    <property type="match status" value="1"/>
</dbReference>
<feature type="domain" description="Methyltransferase" evidence="1">
    <location>
        <begin position="6"/>
        <end position="118"/>
    </location>
</feature>
<evidence type="ECO:0000259" key="1">
    <source>
        <dbReference type="Pfam" id="PF13847"/>
    </source>
</evidence>
<sequence length="166" mass="18033">MQFDLKHGQHVADLGAGFGFYSLEAARLVGPSGRVFAIEVQKDLLDRLKNTASHEGLHNVEVVWGDIETVGGTRLRDASVDRVIISNTLFQVEARPHCIAEVVRILKSGGKLLLIDWSDDSSVSGPKAVQLISKSDARALSEQGGLVFEKEITAGAHHYGLIFKKS</sequence>
<protein>
    <recommendedName>
        <fullName evidence="1">Methyltransferase domain-containing protein</fullName>
    </recommendedName>
</protein>
<dbReference type="EMBL" id="MHRQ01000015">
    <property type="protein sequence ID" value="OHA26861.1"/>
    <property type="molecule type" value="Genomic_DNA"/>
</dbReference>
<dbReference type="PANTHER" id="PTHR44068">
    <property type="entry name" value="ZGC:194242"/>
    <property type="match status" value="1"/>
</dbReference>
<evidence type="ECO:0000313" key="3">
    <source>
        <dbReference type="Proteomes" id="UP000177565"/>
    </source>
</evidence>
<dbReference type="InterPro" id="IPR025714">
    <property type="entry name" value="Methyltranfer_dom"/>
</dbReference>
<gene>
    <name evidence="2" type="ORF">A3C06_02350</name>
</gene>
<proteinExistence type="predicted"/>